<evidence type="ECO:0000313" key="5">
    <source>
        <dbReference type="Proteomes" id="UP001529369"/>
    </source>
</evidence>
<protein>
    <recommendedName>
        <fullName evidence="6">Chromosome partition protein Smc</fullName>
    </recommendedName>
</protein>
<evidence type="ECO:0000256" key="2">
    <source>
        <dbReference type="SAM" id="MobiDB-lite"/>
    </source>
</evidence>
<evidence type="ECO:0000313" key="4">
    <source>
        <dbReference type="EMBL" id="MDN3568142.1"/>
    </source>
</evidence>
<feature type="compositionally biased region" description="Pro residues" evidence="2">
    <location>
        <begin position="7"/>
        <end position="28"/>
    </location>
</feature>
<feature type="region of interest" description="Disordered" evidence="2">
    <location>
        <begin position="1"/>
        <end position="32"/>
    </location>
</feature>
<keyword evidence="3" id="KW-1133">Transmembrane helix</keyword>
<gene>
    <name evidence="4" type="ORF">QWZ14_27490</name>
</gene>
<feature type="transmembrane region" description="Helical" evidence="3">
    <location>
        <begin position="41"/>
        <end position="60"/>
    </location>
</feature>
<organism evidence="4 5">
    <name type="scientific">Paeniroseomonas aquatica</name>
    <dbReference type="NCBI Taxonomy" id="373043"/>
    <lineage>
        <taxon>Bacteria</taxon>
        <taxon>Pseudomonadati</taxon>
        <taxon>Pseudomonadota</taxon>
        <taxon>Alphaproteobacteria</taxon>
        <taxon>Acetobacterales</taxon>
        <taxon>Acetobacteraceae</taxon>
        <taxon>Paeniroseomonas</taxon>
    </lineage>
</organism>
<feature type="coiled-coil region" evidence="1">
    <location>
        <begin position="192"/>
        <end position="219"/>
    </location>
</feature>
<evidence type="ECO:0000256" key="3">
    <source>
        <dbReference type="SAM" id="Phobius"/>
    </source>
</evidence>
<name>A0ABT8AE89_9PROT</name>
<dbReference type="Proteomes" id="UP001529369">
    <property type="component" value="Unassembled WGS sequence"/>
</dbReference>
<keyword evidence="1" id="KW-0175">Coiled coil</keyword>
<evidence type="ECO:0000256" key="1">
    <source>
        <dbReference type="SAM" id="Coils"/>
    </source>
</evidence>
<comment type="caution">
    <text evidence="4">The sequence shown here is derived from an EMBL/GenBank/DDBJ whole genome shotgun (WGS) entry which is preliminary data.</text>
</comment>
<keyword evidence="5" id="KW-1185">Reference proteome</keyword>
<dbReference type="RefSeq" id="WP_290320243.1">
    <property type="nucleotide sequence ID" value="NZ_JAUFPN010000204.1"/>
</dbReference>
<sequence length="421" mass="43756">MSKAPENRPPAPAAIPPNPAPRNSPYNPPGGAAPGRKLDPAAVVIGLCGAVLVLAVWWLLVTPRSSSDGGVDPARVAQIEQRLGTLDGLRGEVGALGAKVQQSQSLEGRIRSLEEKPAAQDIGPLTSQAAALTERLTAAERTLAQVGTQAGERTATLERRLAALEGRPAIDPATFAPRDAFDALAGRSERLAERIEAQGNRAQEQAKAAEQREAAAQDAAGKRIAALESSVGERVAALDAALGKRLDALEAAQQRLVAIESRTSRMAAVDGVRGALLAGQPLGEALGRIDQPPAALARFATVAPPTEPALRLSFEDAAKAARGASDAAMQPDGSRGGVVDSAISRLSGLVTVRRGDQVVWGDAAEAEIERARRALEAGDIEMSLQHVDKLPPPARAAMQPWADQARALIAARAALRQLAMG</sequence>
<accession>A0ABT8AE89</accession>
<dbReference type="EMBL" id="JAUFPN010000204">
    <property type="protein sequence ID" value="MDN3568142.1"/>
    <property type="molecule type" value="Genomic_DNA"/>
</dbReference>
<proteinExistence type="predicted"/>
<evidence type="ECO:0008006" key="6">
    <source>
        <dbReference type="Google" id="ProtNLM"/>
    </source>
</evidence>
<keyword evidence="3" id="KW-0472">Membrane</keyword>
<reference evidence="5" key="1">
    <citation type="journal article" date="2019" name="Int. J. Syst. Evol. Microbiol.">
        <title>The Global Catalogue of Microorganisms (GCM) 10K type strain sequencing project: providing services to taxonomists for standard genome sequencing and annotation.</title>
        <authorList>
            <consortium name="The Broad Institute Genomics Platform"/>
            <consortium name="The Broad Institute Genome Sequencing Center for Infectious Disease"/>
            <person name="Wu L."/>
            <person name="Ma J."/>
        </authorList>
    </citation>
    <scope>NUCLEOTIDE SEQUENCE [LARGE SCALE GENOMIC DNA]</scope>
    <source>
        <strain evidence="5">CECT 7131</strain>
    </source>
</reference>
<keyword evidence="3" id="KW-0812">Transmembrane</keyword>